<evidence type="ECO:0008006" key="5">
    <source>
        <dbReference type="Google" id="ProtNLM"/>
    </source>
</evidence>
<feature type="coiled-coil region" evidence="1">
    <location>
        <begin position="467"/>
        <end position="543"/>
    </location>
</feature>
<feature type="region of interest" description="Disordered" evidence="2">
    <location>
        <begin position="1"/>
        <end position="66"/>
    </location>
</feature>
<gene>
    <name evidence="3" type="ORF">DEO72_LG2g3102</name>
</gene>
<proteinExistence type="predicted"/>
<organism evidence="3 4">
    <name type="scientific">Vigna unguiculata</name>
    <name type="common">Cowpea</name>
    <dbReference type="NCBI Taxonomy" id="3917"/>
    <lineage>
        <taxon>Eukaryota</taxon>
        <taxon>Viridiplantae</taxon>
        <taxon>Streptophyta</taxon>
        <taxon>Embryophyta</taxon>
        <taxon>Tracheophyta</taxon>
        <taxon>Spermatophyta</taxon>
        <taxon>Magnoliopsida</taxon>
        <taxon>eudicotyledons</taxon>
        <taxon>Gunneridae</taxon>
        <taxon>Pentapetalae</taxon>
        <taxon>rosids</taxon>
        <taxon>fabids</taxon>
        <taxon>Fabales</taxon>
        <taxon>Fabaceae</taxon>
        <taxon>Papilionoideae</taxon>
        <taxon>50 kb inversion clade</taxon>
        <taxon>NPAAA clade</taxon>
        <taxon>indigoferoid/millettioid clade</taxon>
        <taxon>Phaseoleae</taxon>
        <taxon>Vigna</taxon>
    </lineage>
</organism>
<feature type="compositionally biased region" description="Basic and acidic residues" evidence="2">
    <location>
        <begin position="897"/>
        <end position="910"/>
    </location>
</feature>
<feature type="region of interest" description="Disordered" evidence="2">
    <location>
        <begin position="885"/>
        <end position="919"/>
    </location>
</feature>
<dbReference type="PANTHER" id="PTHR31099">
    <property type="entry name" value="OS06G0165300 PROTEIN"/>
    <property type="match status" value="1"/>
</dbReference>
<feature type="compositionally biased region" description="Low complexity" evidence="2">
    <location>
        <begin position="7"/>
        <end position="21"/>
    </location>
</feature>
<dbReference type="PANTHER" id="PTHR31099:SF28">
    <property type="entry name" value="F5J5.12"/>
    <property type="match status" value="1"/>
</dbReference>
<evidence type="ECO:0000313" key="4">
    <source>
        <dbReference type="Proteomes" id="UP000501690"/>
    </source>
</evidence>
<evidence type="ECO:0000256" key="2">
    <source>
        <dbReference type="SAM" id="MobiDB-lite"/>
    </source>
</evidence>
<feature type="region of interest" description="Disordered" evidence="2">
    <location>
        <begin position="653"/>
        <end position="672"/>
    </location>
</feature>
<keyword evidence="1" id="KW-0175">Coiled coil</keyword>
<name>A0A4D6L2M7_VIGUN</name>
<evidence type="ECO:0000256" key="1">
    <source>
        <dbReference type="SAM" id="Coils"/>
    </source>
</evidence>
<reference evidence="3 4" key="1">
    <citation type="submission" date="2019-04" db="EMBL/GenBank/DDBJ databases">
        <title>An improved genome assembly and genetic linkage map for asparagus bean, Vigna unguiculata ssp. sesquipedialis.</title>
        <authorList>
            <person name="Xia Q."/>
            <person name="Zhang R."/>
            <person name="Dong Y."/>
        </authorList>
    </citation>
    <scope>NUCLEOTIDE SEQUENCE [LARGE SCALE GENOMIC DNA]</scope>
    <source>
        <tissue evidence="3">Leaf</tissue>
    </source>
</reference>
<protein>
    <recommendedName>
        <fullName evidence="5">Transposase</fullName>
    </recommendedName>
</protein>
<feature type="coiled-coil region" evidence="1">
    <location>
        <begin position="761"/>
        <end position="837"/>
    </location>
</feature>
<dbReference type="Proteomes" id="UP000501690">
    <property type="component" value="Linkage Group LG2"/>
</dbReference>
<sequence length="919" mass="102582">MKTGMFSSDSISLSTSSSSESTESERSKGRRFDEEGTSSGIVTSGIPMETVREVREDPPEELAESDWPVKGGHGWVPIDVRSQSSLFWWSRLLNSWLNCTPVVSKGVSGDIISLERVSSIDRVCHGQEGATEKFFYMYMCHFSQLHVRLSLDDFTMGVLRALNVAPTQLHPNSWAYLQAFRILCQSLYLEPTPYAFLYFYDTKPRRPATWLSLISWPSISRLDAFSQSFKHFKDGYFKDVVKEGGKAHFLNVDGSTKFPFSWTSNPSRYKDMGMEELSAGDKQVVGMLLKFVDKLPTKGLVRVYNSVHPIIDIEGHMAQSGKKNLALFQTLRKEMAAKAKAAGKTDVPNLQESVVEVHVHDGTKRKAELPPRPGKGKDVKKVRAALLGTGSVSGPGSGSGEKGPESGLIELSEISVRKDISVTLPDTILNSIDGMDANHLVRTMVEFGSKALVLSWRVGSLYRREMKEGGREKVEELQGKVDKLEEEKAALEKAKESWEAERKRLATWRVRCLDSEEKLNKRIGELEEDYDDLKDKYDGAVGKLDDLKISIIQKHINGFEKGLRHSAFFHQDVDVTDSRFNVNKDVIDGKLVQEDEDSGNEEAQEKVAEEEKKSGKKNLALFQTLRKEMAAKAKAAGKTDVPNLQESVVEVHVHDGTKRKAELPPRPGKGKDVKKVRAALLGTGSVSGPGSGSGEKGPESGLIELSEISVRKDISVTLPDTILNSIDGMDANHLVRTMVEFGSKALVLSWRVGSLYRREMKEGGREKVEELQGKVDKLEEEKAALEKAKESWEAERKRLATWRVRCLDSEEKLNKRIGELEEDYDDLKDKYDGAVGKLDDLKISIIQKHINGFEKGLRHSAFFHQDVDVTDSRFNVNKDVIDGKLVQEDEDSGNEEAQEKVAEEEKKVGDSEDAPVPTD</sequence>
<evidence type="ECO:0000313" key="3">
    <source>
        <dbReference type="EMBL" id="QCD82761.1"/>
    </source>
</evidence>
<accession>A0A4D6L2M7</accession>
<feature type="compositionally biased region" description="Basic and acidic residues" evidence="2">
    <location>
        <begin position="23"/>
        <end position="34"/>
    </location>
</feature>
<keyword evidence="4" id="KW-1185">Reference proteome</keyword>
<feature type="region of interest" description="Disordered" evidence="2">
    <location>
        <begin position="359"/>
        <end position="378"/>
    </location>
</feature>
<dbReference type="EMBL" id="CP039346">
    <property type="protein sequence ID" value="QCD82761.1"/>
    <property type="molecule type" value="Genomic_DNA"/>
</dbReference>
<dbReference type="AlphaFoldDB" id="A0A4D6L2M7"/>